<evidence type="ECO:0000256" key="9">
    <source>
        <dbReference type="SAM" id="MobiDB-lite"/>
    </source>
</evidence>
<keyword evidence="7" id="KW-0325">Glycoprotein</keyword>
<evidence type="ECO:0000256" key="7">
    <source>
        <dbReference type="ARBA" id="ARBA00023180"/>
    </source>
</evidence>
<reference evidence="11" key="2">
    <citation type="submission" date="2025-09" db="UniProtKB">
        <authorList>
            <consortium name="Ensembl"/>
        </authorList>
    </citation>
    <scope>IDENTIFICATION</scope>
</reference>
<keyword evidence="4" id="KW-1133">Transmembrane helix</keyword>
<evidence type="ECO:0000259" key="10">
    <source>
        <dbReference type="Pfam" id="PF05279"/>
    </source>
</evidence>
<evidence type="ECO:0000256" key="4">
    <source>
        <dbReference type="ARBA" id="ARBA00022989"/>
    </source>
</evidence>
<feature type="region of interest" description="Disordered" evidence="9">
    <location>
        <begin position="155"/>
        <end position="212"/>
    </location>
</feature>
<keyword evidence="3" id="KW-0812">Transmembrane</keyword>
<dbReference type="Ensembl" id="ENSNMLT00000012026.1">
    <property type="protein sequence ID" value="ENSNMLP00000010632.1"/>
    <property type="gene ID" value="ENSNMLG00000007316.1"/>
</dbReference>
<accession>A0A8C6SRF0</accession>
<keyword evidence="2" id="KW-0597">Phosphoprotein</keyword>
<protein>
    <recommendedName>
        <fullName evidence="10">Aspartyl beta-hydroxylase/Triadin domain-containing protein</fullName>
    </recommendedName>
</protein>
<evidence type="ECO:0000256" key="2">
    <source>
        <dbReference type="ARBA" id="ARBA00022553"/>
    </source>
</evidence>
<dbReference type="GO" id="GO:0016020">
    <property type="term" value="C:membrane"/>
    <property type="evidence" value="ECO:0007669"/>
    <property type="project" value="UniProtKB-SubCell"/>
</dbReference>
<comment type="subcellular location">
    <subcellularLocation>
        <location evidence="8">Endomembrane system</location>
        <topology evidence="8">Single-pass membrane protein</topology>
    </subcellularLocation>
    <subcellularLocation>
        <location evidence="1">Membrane</location>
        <topology evidence="1">Single-pass type II membrane protein</topology>
    </subcellularLocation>
</comment>
<name>A0A8C6SRF0_9GOBI</name>
<evidence type="ECO:0000313" key="12">
    <source>
        <dbReference type="Proteomes" id="UP000694523"/>
    </source>
</evidence>
<sequence length="212" mass="24107">MINNLKTDLNALPCFGASQQVYDCLCVADGAKPAVANKNGKKAESSVIGKLVAYDTDGDGDFDVEDAKILLGKSFPHNSPDKPRSKASHLRLREALKQQLVVIRERVEAKKLARMALAEVRQLLAEEEDEARALELGRANMSARVRERVAERLRQEEERMEREEMARAMEEVEAEKRKRRKKEEWAEGRAKAERRVQGKARDRPRKNKAEKS</sequence>
<dbReference type="Pfam" id="PF05279">
    <property type="entry name" value="Asp-B-Hydro_N"/>
    <property type="match status" value="1"/>
</dbReference>
<keyword evidence="6" id="KW-1015">Disulfide bond</keyword>
<evidence type="ECO:0000256" key="3">
    <source>
        <dbReference type="ARBA" id="ARBA00022692"/>
    </source>
</evidence>
<dbReference type="Proteomes" id="UP000694523">
    <property type="component" value="Unplaced"/>
</dbReference>
<organism evidence="11 12">
    <name type="scientific">Neogobius melanostomus</name>
    <name type="common">round goby</name>
    <dbReference type="NCBI Taxonomy" id="47308"/>
    <lineage>
        <taxon>Eukaryota</taxon>
        <taxon>Metazoa</taxon>
        <taxon>Chordata</taxon>
        <taxon>Craniata</taxon>
        <taxon>Vertebrata</taxon>
        <taxon>Euteleostomi</taxon>
        <taxon>Actinopterygii</taxon>
        <taxon>Neopterygii</taxon>
        <taxon>Teleostei</taxon>
        <taxon>Neoteleostei</taxon>
        <taxon>Acanthomorphata</taxon>
        <taxon>Gobiaria</taxon>
        <taxon>Gobiiformes</taxon>
        <taxon>Gobioidei</taxon>
        <taxon>Gobiidae</taxon>
        <taxon>Benthophilinae</taxon>
        <taxon>Neogobiini</taxon>
        <taxon>Neogobius</taxon>
    </lineage>
</organism>
<feature type="domain" description="Aspartyl beta-hydroxylase/Triadin" evidence="10">
    <location>
        <begin position="46"/>
        <end position="72"/>
    </location>
</feature>
<proteinExistence type="predicted"/>
<reference evidence="11" key="1">
    <citation type="submission" date="2025-08" db="UniProtKB">
        <authorList>
            <consortium name="Ensembl"/>
        </authorList>
    </citation>
    <scope>IDENTIFICATION</scope>
</reference>
<evidence type="ECO:0000256" key="8">
    <source>
        <dbReference type="ARBA" id="ARBA00037847"/>
    </source>
</evidence>
<evidence type="ECO:0000313" key="11">
    <source>
        <dbReference type="Ensembl" id="ENSNMLP00000010632.1"/>
    </source>
</evidence>
<dbReference type="GO" id="GO:0012505">
    <property type="term" value="C:endomembrane system"/>
    <property type="evidence" value="ECO:0007669"/>
    <property type="project" value="UniProtKB-SubCell"/>
</dbReference>
<keyword evidence="12" id="KW-1185">Reference proteome</keyword>
<evidence type="ECO:0000256" key="5">
    <source>
        <dbReference type="ARBA" id="ARBA00023136"/>
    </source>
</evidence>
<dbReference type="InterPro" id="IPR007943">
    <property type="entry name" value="Asp-B-hydro/Triadin_dom"/>
</dbReference>
<keyword evidence="5" id="KW-0472">Membrane</keyword>
<evidence type="ECO:0000256" key="6">
    <source>
        <dbReference type="ARBA" id="ARBA00023157"/>
    </source>
</evidence>
<dbReference type="AlphaFoldDB" id="A0A8C6SRF0"/>
<evidence type="ECO:0000256" key="1">
    <source>
        <dbReference type="ARBA" id="ARBA00004606"/>
    </source>
</evidence>